<organism evidence="1 2">
    <name type="scientific">Psophocarpus tetragonolobus</name>
    <name type="common">Winged bean</name>
    <name type="synonym">Dolichos tetragonolobus</name>
    <dbReference type="NCBI Taxonomy" id="3891"/>
    <lineage>
        <taxon>Eukaryota</taxon>
        <taxon>Viridiplantae</taxon>
        <taxon>Streptophyta</taxon>
        <taxon>Embryophyta</taxon>
        <taxon>Tracheophyta</taxon>
        <taxon>Spermatophyta</taxon>
        <taxon>Magnoliopsida</taxon>
        <taxon>eudicotyledons</taxon>
        <taxon>Gunneridae</taxon>
        <taxon>Pentapetalae</taxon>
        <taxon>rosids</taxon>
        <taxon>fabids</taxon>
        <taxon>Fabales</taxon>
        <taxon>Fabaceae</taxon>
        <taxon>Papilionoideae</taxon>
        <taxon>50 kb inversion clade</taxon>
        <taxon>NPAAA clade</taxon>
        <taxon>indigoferoid/millettioid clade</taxon>
        <taxon>Phaseoleae</taxon>
        <taxon>Psophocarpus</taxon>
    </lineage>
</organism>
<accession>A0AAN9T1D9</accession>
<gene>
    <name evidence="1" type="ORF">VNO78_03383</name>
</gene>
<proteinExistence type="predicted"/>
<reference evidence="1 2" key="1">
    <citation type="submission" date="2024-01" db="EMBL/GenBank/DDBJ databases">
        <title>The genomes of 5 underutilized Papilionoideae crops provide insights into root nodulation and disease resistanc.</title>
        <authorList>
            <person name="Jiang F."/>
        </authorList>
    </citation>
    <scope>NUCLEOTIDE SEQUENCE [LARGE SCALE GENOMIC DNA]</scope>
    <source>
        <strain evidence="1">DUOXIRENSHENG_FW03</strain>
        <tissue evidence="1">Leaves</tissue>
    </source>
</reference>
<sequence>MGPVVFMNPDQASFCTKDHCNQMAISIYKSVSLLKDILVIGLIDRNWSWGQEGCIMGPYQWCLYPFSCESPEQLTSHISLHRTNEEIPSWKEPRLADPVL</sequence>
<dbReference type="AlphaFoldDB" id="A0AAN9T1D9"/>
<dbReference type="Proteomes" id="UP001386955">
    <property type="component" value="Unassembled WGS sequence"/>
</dbReference>
<protein>
    <submittedName>
        <fullName evidence="1">Uncharacterized protein</fullName>
    </submittedName>
</protein>
<dbReference type="EMBL" id="JAYMYS010000001">
    <property type="protein sequence ID" value="KAK7411938.1"/>
    <property type="molecule type" value="Genomic_DNA"/>
</dbReference>
<evidence type="ECO:0000313" key="2">
    <source>
        <dbReference type="Proteomes" id="UP001386955"/>
    </source>
</evidence>
<comment type="caution">
    <text evidence="1">The sequence shown here is derived from an EMBL/GenBank/DDBJ whole genome shotgun (WGS) entry which is preliminary data.</text>
</comment>
<evidence type="ECO:0000313" key="1">
    <source>
        <dbReference type="EMBL" id="KAK7411938.1"/>
    </source>
</evidence>
<name>A0AAN9T1D9_PSOTE</name>
<keyword evidence="2" id="KW-1185">Reference proteome</keyword>